<dbReference type="AlphaFoldDB" id="A0A9P6Y7T4"/>
<keyword evidence="1" id="KW-0732">Signal</keyword>
<proteinExistence type="predicted"/>
<feature type="chain" id="PRO_5040347446" evidence="1">
    <location>
        <begin position="19"/>
        <end position="158"/>
    </location>
</feature>
<dbReference type="Proteomes" id="UP000740926">
    <property type="component" value="Unassembled WGS sequence"/>
</dbReference>
<reference evidence="2 3" key="1">
    <citation type="journal article" date="2020" name="Microb. Genom.">
        <title>Genetic diversity of clinical and environmental Mucorales isolates obtained from an investigation of mucormycosis cases among solid organ transplant recipients.</title>
        <authorList>
            <person name="Nguyen M.H."/>
            <person name="Kaul D."/>
            <person name="Muto C."/>
            <person name="Cheng S.J."/>
            <person name="Richter R.A."/>
            <person name="Bruno V.M."/>
            <person name="Liu G."/>
            <person name="Beyhan S."/>
            <person name="Sundermann A.J."/>
            <person name="Mounaud S."/>
            <person name="Pasculle A.W."/>
            <person name="Nierman W.C."/>
            <person name="Driscoll E."/>
            <person name="Cumbie R."/>
            <person name="Clancy C.J."/>
            <person name="Dupont C.L."/>
        </authorList>
    </citation>
    <scope>NUCLEOTIDE SEQUENCE [LARGE SCALE GENOMIC DNA]</scope>
    <source>
        <strain evidence="2 3">GL24</strain>
    </source>
</reference>
<comment type="caution">
    <text evidence="2">The sequence shown here is derived from an EMBL/GenBank/DDBJ whole genome shotgun (WGS) entry which is preliminary data.</text>
</comment>
<protein>
    <submittedName>
        <fullName evidence="2">Uncharacterized protein</fullName>
    </submittedName>
</protein>
<sequence>MLFLQTAILTLFSSSVLAMFAGQNDPRIEKWNRMKIALPDGILPEQEESLAPAKIIHRPTYRQRIQKEQPGYKHLGLPRVLNQVAPLPPSFVQSAINQKQASQSVSWQATPTAKPYYKFVALDEKVPVMNKSIKEKQVVGLDSQGNMQVVDVPEYHRN</sequence>
<evidence type="ECO:0000313" key="3">
    <source>
        <dbReference type="Proteomes" id="UP000740926"/>
    </source>
</evidence>
<gene>
    <name evidence="2" type="ORF">G6F50_014317</name>
</gene>
<organism evidence="2 3">
    <name type="scientific">Rhizopus delemar</name>
    <dbReference type="NCBI Taxonomy" id="936053"/>
    <lineage>
        <taxon>Eukaryota</taxon>
        <taxon>Fungi</taxon>
        <taxon>Fungi incertae sedis</taxon>
        <taxon>Mucoromycota</taxon>
        <taxon>Mucoromycotina</taxon>
        <taxon>Mucoromycetes</taxon>
        <taxon>Mucorales</taxon>
        <taxon>Mucorineae</taxon>
        <taxon>Rhizopodaceae</taxon>
        <taxon>Rhizopus</taxon>
    </lineage>
</organism>
<evidence type="ECO:0000313" key="2">
    <source>
        <dbReference type="EMBL" id="KAG1540771.1"/>
    </source>
</evidence>
<accession>A0A9P6Y7T4</accession>
<evidence type="ECO:0000256" key="1">
    <source>
        <dbReference type="SAM" id="SignalP"/>
    </source>
</evidence>
<keyword evidence="3" id="KW-1185">Reference proteome</keyword>
<dbReference type="EMBL" id="JAANIU010006660">
    <property type="protein sequence ID" value="KAG1540771.1"/>
    <property type="molecule type" value="Genomic_DNA"/>
</dbReference>
<feature type="signal peptide" evidence="1">
    <location>
        <begin position="1"/>
        <end position="18"/>
    </location>
</feature>
<name>A0A9P6Y7T4_9FUNG</name>